<gene>
    <name evidence="4" type="ORF">F2Q69_00010532</name>
</gene>
<proteinExistence type="predicted"/>
<evidence type="ECO:0000313" key="5">
    <source>
        <dbReference type="Proteomes" id="UP000712600"/>
    </source>
</evidence>
<dbReference type="Pfam" id="PF22486">
    <property type="entry name" value="MATH_2"/>
    <property type="match status" value="1"/>
</dbReference>
<evidence type="ECO:0000313" key="4">
    <source>
        <dbReference type="EMBL" id="KAF3559092.1"/>
    </source>
</evidence>
<keyword evidence="1 2" id="KW-0175">Coiled coil</keyword>
<reference evidence="4" key="1">
    <citation type="submission" date="2019-12" db="EMBL/GenBank/DDBJ databases">
        <title>Genome sequencing and annotation of Brassica cretica.</title>
        <authorList>
            <person name="Studholme D.J."/>
            <person name="Sarris P."/>
        </authorList>
    </citation>
    <scope>NUCLEOTIDE SEQUENCE</scope>
    <source>
        <strain evidence="4">PFS-109/04</strain>
        <tissue evidence="4">Leaf</tissue>
    </source>
</reference>
<feature type="coiled-coil region" evidence="2">
    <location>
        <begin position="213"/>
        <end position="240"/>
    </location>
</feature>
<evidence type="ECO:0000256" key="1">
    <source>
        <dbReference type="ARBA" id="ARBA00023054"/>
    </source>
</evidence>
<dbReference type="InterPro" id="IPR002083">
    <property type="entry name" value="MATH/TRAF_dom"/>
</dbReference>
<dbReference type="Proteomes" id="UP000712600">
    <property type="component" value="Unassembled WGS sequence"/>
</dbReference>
<dbReference type="AlphaFoldDB" id="A0A8S9QZ71"/>
<feature type="domain" description="MATH" evidence="3">
    <location>
        <begin position="5"/>
        <end position="132"/>
    </location>
</feature>
<accession>A0A8S9QZ71</accession>
<dbReference type="PROSITE" id="PS50144">
    <property type="entry name" value="MATH"/>
    <property type="match status" value="1"/>
</dbReference>
<dbReference type="SUPFAM" id="SSF49599">
    <property type="entry name" value="TRAF domain-like"/>
    <property type="match status" value="1"/>
</dbReference>
<dbReference type="CDD" id="cd00121">
    <property type="entry name" value="MATH"/>
    <property type="match status" value="1"/>
</dbReference>
<dbReference type="InterPro" id="IPR008974">
    <property type="entry name" value="TRAF-like"/>
</dbReference>
<evidence type="ECO:0000259" key="3">
    <source>
        <dbReference type="PROSITE" id="PS50144"/>
    </source>
</evidence>
<name>A0A8S9QZ71_BRACR</name>
<evidence type="ECO:0000256" key="2">
    <source>
        <dbReference type="SAM" id="Coils"/>
    </source>
</evidence>
<dbReference type="EMBL" id="QGKX02000996">
    <property type="protein sequence ID" value="KAF3559092.1"/>
    <property type="molecule type" value="Genomic_DNA"/>
</dbReference>
<sequence length="258" mass="29586">MWSQNPSFTFEIEKFWKKKKGDHIQSKVFVAGGCEWFLNVYPKGHLHAYDHSSVYLRVANPKSLPIGWKRNVNFYFTALNHCNIERCRSNIVESKVLDAETSSWGFPKAFRRSQLKEKWFMGNDSLSIEVYINVIEAVDGESDDVSEKLRGSRYQRFSGFCFSEHPDIALGFKPKNQVVKTAYMNVLLGLINTLNKPSESHPEADLIISQGEVQQFEESVKKLEMMVSVLKAKLDQEKGKTASDDFFVALTRQLDVTI</sequence>
<dbReference type="PANTHER" id="PTHR46236">
    <property type="entry name" value="TRAF-LIKE SUPERFAMILY PROTEIN"/>
    <property type="match status" value="1"/>
</dbReference>
<dbReference type="InterPro" id="IPR050804">
    <property type="entry name" value="MCC"/>
</dbReference>
<dbReference type="SMART" id="SM00061">
    <property type="entry name" value="MATH"/>
    <property type="match status" value="1"/>
</dbReference>
<organism evidence="4 5">
    <name type="scientific">Brassica cretica</name>
    <name type="common">Mustard</name>
    <dbReference type="NCBI Taxonomy" id="69181"/>
    <lineage>
        <taxon>Eukaryota</taxon>
        <taxon>Viridiplantae</taxon>
        <taxon>Streptophyta</taxon>
        <taxon>Embryophyta</taxon>
        <taxon>Tracheophyta</taxon>
        <taxon>Spermatophyta</taxon>
        <taxon>Magnoliopsida</taxon>
        <taxon>eudicotyledons</taxon>
        <taxon>Gunneridae</taxon>
        <taxon>Pentapetalae</taxon>
        <taxon>rosids</taxon>
        <taxon>malvids</taxon>
        <taxon>Brassicales</taxon>
        <taxon>Brassicaceae</taxon>
        <taxon>Brassiceae</taxon>
        <taxon>Brassica</taxon>
    </lineage>
</organism>
<comment type="caution">
    <text evidence="4">The sequence shown here is derived from an EMBL/GenBank/DDBJ whole genome shotgun (WGS) entry which is preliminary data.</text>
</comment>
<protein>
    <recommendedName>
        <fullName evidence="3">MATH domain-containing protein</fullName>
    </recommendedName>
</protein>
<dbReference type="PANTHER" id="PTHR46236:SF29">
    <property type="entry name" value="MATH DOMAIN-CONTAINING PROTEIN"/>
    <property type="match status" value="1"/>
</dbReference>
<dbReference type="Gene3D" id="2.60.210.10">
    <property type="entry name" value="Apoptosis, Tumor Necrosis Factor Receptor Associated Protein 2, Chain A"/>
    <property type="match status" value="1"/>
</dbReference>